<dbReference type="RefSeq" id="WP_067755557.1">
    <property type="nucleotide sequence ID" value="NZ_CP015772.1"/>
</dbReference>
<name>A0A1A9I1H2_9BACT</name>
<dbReference type="InterPro" id="IPR000182">
    <property type="entry name" value="GNAT_dom"/>
</dbReference>
<evidence type="ECO:0000259" key="3">
    <source>
        <dbReference type="PROSITE" id="PS51186"/>
    </source>
</evidence>
<protein>
    <submittedName>
        <fullName evidence="4">Acetyltransferase</fullName>
    </submittedName>
</protein>
<feature type="domain" description="N-acetyltransferase" evidence="3">
    <location>
        <begin position="1"/>
        <end position="154"/>
    </location>
</feature>
<reference evidence="4 5" key="1">
    <citation type="submission" date="2016-05" db="EMBL/GenBank/DDBJ databases">
        <title>Niabella ginsenosidivorans BS26 whole genome sequencing.</title>
        <authorList>
            <person name="Im W.T."/>
            <person name="Siddiqi M.Z."/>
        </authorList>
    </citation>
    <scope>NUCLEOTIDE SEQUENCE [LARGE SCALE GENOMIC DNA]</scope>
    <source>
        <strain evidence="4 5">BS26</strain>
    </source>
</reference>
<keyword evidence="2" id="KW-0012">Acyltransferase</keyword>
<dbReference type="GO" id="GO:0016747">
    <property type="term" value="F:acyltransferase activity, transferring groups other than amino-acyl groups"/>
    <property type="evidence" value="ECO:0007669"/>
    <property type="project" value="InterPro"/>
</dbReference>
<dbReference type="EMBL" id="CP015772">
    <property type="protein sequence ID" value="ANH81373.1"/>
    <property type="molecule type" value="Genomic_DNA"/>
</dbReference>
<evidence type="ECO:0000256" key="2">
    <source>
        <dbReference type="ARBA" id="ARBA00023315"/>
    </source>
</evidence>
<dbReference type="Proteomes" id="UP000077667">
    <property type="component" value="Chromosome"/>
</dbReference>
<dbReference type="InterPro" id="IPR050832">
    <property type="entry name" value="Bact_Acetyltransf"/>
</dbReference>
<dbReference type="Pfam" id="PF00583">
    <property type="entry name" value="Acetyltransf_1"/>
    <property type="match status" value="1"/>
</dbReference>
<dbReference type="PANTHER" id="PTHR43877:SF2">
    <property type="entry name" value="AMINOALKYLPHOSPHONATE N-ACETYLTRANSFERASE-RELATED"/>
    <property type="match status" value="1"/>
</dbReference>
<dbReference type="CDD" id="cd04301">
    <property type="entry name" value="NAT_SF"/>
    <property type="match status" value="1"/>
</dbReference>
<keyword evidence="5" id="KW-1185">Reference proteome</keyword>
<dbReference type="KEGG" id="nia:A8C56_10595"/>
<dbReference type="PANTHER" id="PTHR43877">
    <property type="entry name" value="AMINOALKYLPHOSPHONATE N-ACETYLTRANSFERASE-RELATED-RELATED"/>
    <property type="match status" value="1"/>
</dbReference>
<evidence type="ECO:0000256" key="1">
    <source>
        <dbReference type="ARBA" id="ARBA00022679"/>
    </source>
</evidence>
<keyword evidence="1 4" id="KW-0808">Transferase</keyword>
<dbReference type="AlphaFoldDB" id="A0A1A9I1H2"/>
<accession>A0A1A9I1H2</accession>
<evidence type="ECO:0000313" key="4">
    <source>
        <dbReference type="EMBL" id="ANH81373.1"/>
    </source>
</evidence>
<dbReference type="Gene3D" id="3.40.630.30">
    <property type="match status" value="1"/>
</dbReference>
<dbReference type="PROSITE" id="PS51186">
    <property type="entry name" value="GNAT"/>
    <property type="match status" value="1"/>
</dbReference>
<gene>
    <name evidence="4" type="ORF">A8C56_10595</name>
</gene>
<proteinExistence type="predicted"/>
<organism evidence="4 5">
    <name type="scientific">Niabella ginsenosidivorans</name>
    <dbReference type="NCBI Taxonomy" id="1176587"/>
    <lineage>
        <taxon>Bacteria</taxon>
        <taxon>Pseudomonadati</taxon>
        <taxon>Bacteroidota</taxon>
        <taxon>Chitinophagia</taxon>
        <taxon>Chitinophagales</taxon>
        <taxon>Chitinophagaceae</taxon>
        <taxon>Niabella</taxon>
    </lineage>
</organism>
<dbReference type="OrthoDB" id="9792929at2"/>
<dbReference type="InterPro" id="IPR016181">
    <property type="entry name" value="Acyl_CoA_acyltransferase"/>
</dbReference>
<dbReference type="SUPFAM" id="SSF55729">
    <property type="entry name" value="Acyl-CoA N-acyltransferases (Nat)"/>
    <property type="match status" value="1"/>
</dbReference>
<sequence>MHIRQIQSGEAIQVVRLFDQYRMFYKQASDIALAQRFLEERLNNNESVIFAAFAEVNGTEHAAGFTQLYPKYSSMRASKNWILNDLFVEGAFRKNGIGAALIQRAIAFARENGATFIQLETAYDNSTAQRLYEQTGFRQQPPETEFIVYRYALV</sequence>
<evidence type="ECO:0000313" key="5">
    <source>
        <dbReference type="Proteomes" id="UP000077667"/>
    </source>
</evidence>